<organism evidence="2 3">
    <name type="scientific">Chryseobacterium vrystaatense</name>
    <dbReference type="NCBI Taxonomy" id="307480"/>
    <lineage>
        <taxon>Bacteria</taxon>
        <taxon>Pseudomonadati</taxon>
        <taxon>Bacteroidota</taxon>
        <taxon>Flavobacteriia</taxon>
        <taxon>Flavobacteriales</taxon>
        <taxon>Weeksellaceae</taxon>
        <taxon>Chryseobacterium group</taxon>
        <taxon>Chryseobacterium</taxon>
    </lineage>
</organism>
<comment type="caution">
    <text evidence="2">The sequence shown here is derived from an EMBL/GenBank/DDBJ whole genome shotgun (WGS) entry which is preliminary data.</text>
</comment>
<feature type="region of interest" description="Disordered" evidence="1">
    <location>
        <begin position="21"/>
        <end position="96"/>
    </location>
</feature>
<dbReference type="EMBL" id="JPRI01000002">
    <property type="protein sequence ID" value="KFF26860.1"/>
    <property type="molecule type" value="Genomic_DNA"/>
</dbReference>
<sequence length="96" mass="10526">MKTKLILAAVVLMAITYSCTERDEEQKISSEETKISNKKIDNKEIWDNTSSSYNKGEVSDSIKTGPLLNGTQIIPKSEDDGETVNPGQLGTPPTRP</sequence>
<reference evidence="2 3" key="1">
    <citation type="submission" date="2014-07" db="EMBL/GenBank/DDBJ databases">
        <title>Genome of Chryseobacterium vrystaatense LMG 22846.</title>
        <authorList>
            <person name="Pipes S.E."/>
            <person name="Stropko S.J."/>
            <person name="Newman J.D."/>
        </authorList>
    </citation>
    <scope>NUCLEOTIDE SEQUENCE [LARGE SCALE GENOMIC DNA]</scope>
    <source>
        <strain evidence="2 3">LMG 22846</strain>
    </source>
</reference>
<gene>
    <name evidence="2" type="ORF">IW16_06160</name>
</gene>
<proteinExistence type="predicted"/>
<evidence type="ECO:0008006" key="4">
    <source>
        <dbReference type="Google" id="ProtNLM"/>
    </source>
</evidence>
<evidence type="ECO:0000313" key="3">
    <source>
        <dbReference type="Proteomes" id="UP000028719"/>
    </source>
</evidence>
<dbReference type="PROSITE" id="PS51257">
    <property type="entry name" value="PROKAR_LIPOPROTEIN"/>
    <property type="match status" value="1"/>
</dbReference>
<evidence type="ECO:0000313" key="2">
    <source>
        <dbReference type="EMBL" id="KFF26860.1"/>
    </source>
</evidence>
<dbReference type="RefSeq" id="WP_034740960.1">
    <property type="nucleotide sequence ID" value="NZ_JPRI01000002.1"/>
</dbReference>
<protein>
    <recommendedName>
        <fullName evidence="4">Lipoprotein</fullName>
    </recommendedName>
</protein>
<dbReference type="Proteomes" id="UP000028719">
    <property type="component" value="Unassembled WGS sequence"/>
</dbReference>
<keyword evidence="3" id="KW-1185">Reference proteome</keyword>
<evidence type="ECO:0000256" key="1">
    <source>
        <dbReference type="SAM" id="MobiDB-lite"/>
    </source>
</evidence>
<feature type="compositionally biased region" description="Basic and acidic residues" evidence="1">
    <location>
        <begin position="21"/>
        <end position="46"/>
    </location>
</feature>
<accession>A0ABR4UP69</accession>
<name>A0ABR4UP69_9FLAO</name>